<organism evidence="7 8">
    <name type="scientific">Penicillium frequentans</name>
    <dbReference type="NCBI Taxonomy" id="3151616"/>
    <lineage>
        <taxon>Eukaryota</taxon>
        <taxon>Fungi</taxon>
        <taxon>Dikarya</taxon>
        <taxon>Ascomycota</taxon>
        <taxon>Pezizomycotina</taxon>
        <taxon>Eurotiomycetes</taxon>
        <taxon>Eurotiomycetidae</taxon>
        <taxon>Eurotiales</taxon>
        <taxon>Aspergillaceae</taxon>
        <taxon>Penicillium</taxon>
    </lineage>
</organism>
<feature type="compositionally biased region" description="Polar residues" evidence="5">
    <location>
        <begin position="184"/>
        <end position="195"/>
    </location>
</feature>
<accession>A0AAD6CMD8</accession>
<protein>
    <recommendedName>
        <fullName evidence="6">SET domain-containing protein</fullName>
    </recommendedName>
</protein>
<evidence type="ECO:0000256" key="5">
    <source>
        <dbReference type="SAM" id="MobiDB-lite"/>
    </source>
</evidence>
<dbReference type="GO" id="GO:0070210">
    <property type="term" value="C:Rpd3L-Expanded complex"/>
    <property type="evidence" value="ECO:0007669"/>
    <property type="project" value="TreeGrafter"/>
</dbReference>
<dbReference type="Pfam" id="PF00856">
    <property type="entry name" value="SET"/>
    <property type="match status" value="1"/>
</dbReference>
<dbReference type="GO" id="GO:0008270">
    <property type="term" value="F:zinc ion binding"/>
    <property type="evidence" value="ECO:0007669"/>
    <property type="project" value="UniProtKB-KW"/>
</dbReference>
<evidence type="ECO:0000313" key="8">
    <source>
        <dbReference type="Proteomes" id="UP001220324"/>
    </source>
</evidence>
<evidence type="ECO:0000256" key="4">
    <source>
        <dbReference type="ARBA" id="ARBA00022853"/>
    </source>
</evidence>
<feature type="compositionally biased region" description="Polar residues" evidence="5">
    <location>
        <begin position="509"/>
        <end position="532"/>
    </location>
</feature>
<evidence type="ECO:0000256" key="2">
    <source>
        <dbReference type="ARBA" id="ARBA00022771"/>
    </source>
</evidence>
<dbReference type="PANTHER" id="PTHR46462:SF3">
    <property type="entry name" value="UPSET, ISOFORM A"/>
    <property type="match status" value="1"/>
</dbReference>
<evidence type="ECO:0000313" key="7">
    <source>
        <dbReference type="EMBL" id="KAJ5525788.1"/>
    </source>
</evidence>
<dbReference type="InterPro" id="IPR013083">
    <property type="entry name" value="Znf_RING/FYVE/PHD"/>
</dbReference>
<dbReference type="Gene3D" id="2.170.270.10">
    <property type="entry name" value="SET domain"/>
    <property type="match status" value="1"/>
</dbReference>
<evidence type="ECO:0000259" key="6">
    <source>
        <dbReference type="PROSITE" id="PS50280"/>
    </source>
</evidence>
<dbReference type="InterPro" id="IPR001214">
    <property type="entry name" value="SET_dom"/>
</dbReference>
<dbReference type="GO" id="GO:0006325">
    <property type="term" value="P:chromatin organization"/>
    <property type="evidence" value="ECO:0007669"/>
    <property type="project" value="UniProtKB-KW"/>
</dbReference>
<keyword evidence="3" id="KW-0862">Zinc</keyword>
<feature type="compositionally biased region" description="Low complexity" evidence="5">
    <location>
        <begin position="870"/>
        <end position="892"/>
    </location>
</feature>
<reference evidence="7 8" key="1">
    <citation type="journal article" date="2023" name="IMA Fungus">
        <title>Comparative genomic study of the Penicillium genus elucidates a diverse pangenome and 15 lateral gene transfer events.</title>
        <authorList>
            <person name="Petersen C."/>
            <person name="Sorensen T."/>
            <person name="Nielsen M.R."/>
            <person name="Sondergaard T.E."/>
            <person name="Sorensen J.L."/>
            <person name="Fitzpatrick D.A."/>
            <person name="Frisvad J.C."/>
            <person name="Nielsen K.L."/>
        </authorList>
    </citation>
    <scope>NUCLEOTIDE SEQUENCE [LARGE SCALE GENOMIC DNA]</scope>
    <source>
        <strain evidence="7 8">IBT 35679</strain>
    </source>
</reference>
<dbReference type="GO" id="GO:0034967">
    <property type="term" value="C:Set3 complex"/>
    <property type="evidence" value="ECO:0007669"/>
    <property type="project" value="TreeGrafter"/>
</dbReference>
<dbReference type="Proteomes" id="UP001220324">
    <property type="component" value="Unassembled WGS sequence"/>
</dbReference>
<feature type="compositionally biased region" description="Basic residues" evidence="5">
    <location>
        <begin position="117"/>
        <end position="129"/>
    </location>
</feature>
<dbReference type="SUPFAM" id="SSF57903">
    <property type="entry name" value="FYVE/PHD zinc finger"/>
    <property type="match status" value="1"/>
</dbReference>
<dbReference type="EMBL" id="JAQIZZ010000008">
    <property type="protein sequence ID" value="KAJ5525788.1"/>
    <property type="molecule type" value="Genomic_DNA"/>
</dbReference>
<dbReference type="AlphaFoldDB" id="A0AAD6CMD8"/>
<keyword evidence="8" id="KW-1185">Reference proteome</keyword>
<feature type="compositionally biased region" description="Basic and acidic residues" evidence="5">
    <location>
        <begin position="934"/>
        <end position="951"/>
    </location>
</feature>
<proteinExistence type="predicted"/>
<feature type="compositionally biased region" description="Polar residues" evidence="5">
    <location>
        <begin position="921"/>
        <end position="931"/>
    </location>
</feature>
<feature type="region of interest" description="Disordered" evidence="5">
    <location>
        <begin position="1"/>
        <end position="39"/>
    </location>
</feature>
<feature type="region of interest" description="Disordered" evidence="5">
    <location>
        <begin position="457"/>
        <end position="540"/>
    </location>
</feature>
<dbReference type="InterPro" id="IPR011011">
    <property type="entry name" value="Znf_FYVE_PHD"/>
</dbReference>
<sequence>MTDTSSLAITHATTDPYPVPALPDSPVNGAISDSGAPDEEEPYTIKCICQFNEDDGSTVFCERCETWQHIVCYYPDKRVPDVHNCIECEPRQLDSRRAADRQRQRRIREQSEDGDRRKRSSAKATKKKPKDGDMNGFGHQRSESGARDQPPAKKTKTTHRSSTSISALSGAPHLPTQSRKRRSSTSIAPSPTKLSGPSIPLYSNEFLHLYDGDENHVDMDSNLFVNVSLVGESASWVKNPDALARVTNGRRAEDTFIRSDAALDRSRWPALTTDTITDSNIEISGRHPTWKIVKTQDTVRKDEVVGEITGKVGIFDDYCLDPNNRWSELRHPEPFVFFSSHLPLYIDGRYEGSMLRYTRRSCRPNVTMKIFITNDVEYHFCFVAKEDIPAGSEITIMWYLDAQLSESSNGFVKQESGDSATDAAAVCISNTLANFGGCACEHPQNCLLANIDRRRHPKSLDTPKQINGKRKKANTKPGKSPLDARRGSTSRAGSETTKHTEDDDAAVDSRSTSGSVRKSLSRDISPTASNPGLTGLGMSSRERRKIADAEKQFQALENDQRTTAQKKKKRTSAPSAQSPAPLANATSSQTSFFASQRGSNKMLPNNNTTGDQPQSPTTSLSPGSLPAARAATSSRGRGGPSTPRLRGYRPNYVDLAIQCNRDFEDLPAIYHRQEPRWVHPKVRMLERYFADCRRHREKLEREEREAREQLESAGSDSVNAGESISPLTQSPNFAMTADADADTSHTPAVMPSATVGNPESDLNHPDQHPSKPPLSPHWPSTAAHITKLPGSTTPINHGNLRVSMPPPSVPAIPLAVSPGSASTASLASPSTVEASSPRSAQIPAAPTATPAKRKLTLGDYLSRRGTLTTPTSESSQAQAPAAPLATNPPATSGPDYAASADHAQAPANPALDNNALHTRVETSQVEVSQPSDVAMKDASDSAEPHDPSTSQ</sequence>
<name>A0AAD6CMD8_9EURO</name>
<dbReference type="InterPro" id="IPR046341">
    <property type="entry name" value="SET_dom_sf"/>
</dbReference>
<dbReference type="PROSITE" id="PS50280">
    <property type="entry name" value="SET"/>
    <property type="match status" value="1"/>
</dbReference>
<feature type="compositionally biased region" description="Low complexity" evidence="5">
    <location>
        <begin position="817"/>
        <end position="831"/>
    </location>
</feature>
<dbReference type="InterPro" id="IPR001965">
    <property type="entry name" value="Znf_PHD"/>
</dbReference>
<evidence type="ECO:0000256" key="3">
    <source>
        <dbReference type="ARBA" id="ARBA00022833"/>
    </source>
</evidence>
<feature type="compositionally biased region" description="Polar residues" evidence="5">
    <location>
        <begin position="586"/>
        <end position="611"/>
    </location>
</feature>
<feature type="compositionally biased region" description="Basic and acidic residues" evidence="5">
    <location>
        <begin position="700"/>
        <end position="710"/>
    </location>
</feature>
<dbReference type="SMART" id="SM00317">
    <property type="entry name" value="SET"/>
    <property type="match status" value="1"/>
</dbReference>
<dbReference type="Gene3D" id="3.30.40.10">
    <property type="entry name" value="Zinc/RING finger domain, C3HC4 (zinc finger)"/>
    <property type="match status" value="1"/>
</dbReference>
<dbReference type="GO" id="GO:0006355">
    <property type="term" value="P:regulation of DNA-templated transcription"/>
    <property type="evidence" value="ECO:0007669"/>
    <property type="project" value="TreeGrafter"/>
</dbReference>
<feature type="region of interest" description="Disordered" evidence="5">
    <location>
        <begin position="553"/>
        <end position="648"/>
    </location>
</feature>
<feature type="compositionally biased region" description="Polar residues" evidence="5">
    <location>
        <begin position="712"/>
        <end position="733"/>
    </location>
</feature>
<feature type="domain" description="SET" evidence="6">
    <location>
        <begin position="274"/>
        <end position="399"/>
    </location>
</feature>
<dbReference type="SMART" id="SM00249">
    <property type="entry name" value="PHD"/>
    <property type="match status" value="1"/>
</dbReference>
<feature type="compositionally biased region" description="Polar residues" evidence="5">
    <location>
        <begin position="1"/>
        <end position="13"/>
    </location>
</feature>
<feature type="region of interest" description="Disordered" evidence="5">
    <location>
        <begin position="700"/>
        <end position="951"/>
    </location>
</feature>
<feature type="compositionally biased region" description="Low complexity" evidence="5">
    <location>
        <begin position="612"/>
        <end position="644"/>
    </location>
</feature>
<feature type="region of interest" description="Disordered" evidence="5">
    <location>
        <begin position="95"/>
        <end position="198"/>
    </location>
</feature>
<comment type="caution">
    <text evidence="7">The sequence shown here is derived from an EMBL/GenBank/DDBJ whole genome shotgun (WGS) entry which is preliminary data.</text>
</comment>
<evidence type="ECO:0000256" key="1">
    <source>
        <dbReference type="ARBA" id="ARBA00022723"/>
    </source>
</evidence>
<dbReference type="SUPFAM" id="SSF82199">
    <property type="entry name" value="SET domain"/>
    <property type="match status" value="1"/>
</dbReference>
<dbReference type="PANTHER" id="PTHR46462">
    <property type="entry name" value="UPSET, ISOFORM A"/>
    <property type="match status" value="1"/>
</dbReference>
<keyword evidence="1" id="KW-0479">Metal-binding</keyword>
<feature type="compositionally biased region" description="Basic and acidic residues" evidence="5">
    <location>
        <begin position="95"/>
        <end position="116"/>
    </location>
</feature>
<keyword evidence="2" id="KW-0863">Zinc-finger</keyword>
<feature type="compositionally biased region" description="Low complexity" evidence="5">
    <location>
        <begin position="572"/>
        <end position="585"/>
    </location>
</feature>
<keyword evidence="4" id="KW-0156">Chromatin regulator</keyword>
<feature type="compositionally biased region" description="Low complexity" evidence="5">
    <location>
        <begin position="903"/>
        <end position="916"/>
    </location>
</feature>
<gene>
    <name evidence="7" type="ORF">N7494_012438</name>
</gene>